<evidence type="ECO:0000256" key="2">
    <source>
        <dbReference type="ARBA" id="ARBA00022475"/>
    </source>
</evidence>
<dbReference type="InterPro" id="IPR004268">
    <property type="entry name" value="MurJ"/>
</dbReference>
<accession>A0A417YGU8</accession>
<comment type="caution">
    <text evidence="9">The sequence shown here is derived from an EMBL/GenBank/DDBJ whole genome shotgun (WGS) entry which is preliminary data.</text>
</comment>
<dbReference type="GO" id="GO:0005886">
    <property type="term" value="C:plasma membrane"/>
    <property type="evidence" value="ECO:0007669"/>
    <property type="project" value="UniProtKB-SubCell"/>
</dbReference>
<dbReference type="GO" id="GO:0009252">
    <property type="term" value="P:peptidoglycan biosynthetic process"/>
    <property type="evidence" value="ECO:0007669"/>
    <property type="project" value="UniProtKB-KW"/>
</dbReference>
<keyword evidence="7 8" id="KW-0472">Membrane</keyword>
<gene>
    <name evidence="9" type="ORF">D1B31_21425</name>
</gene>
<feature type="transmembrane region" description="Helical" evidence="8">
    <location>
        <begin position="103"/>
        <end position="125"/>
    </location>
</feature>
<feature type="transmembrane region" description="Helical" evidence="8">
    <location>
        <begin position="324"/>
        <end position="346"/>
    </location>
</feature>
<evidence type="ECO:0000256" key="1">
    <source>
        <dbReference type="ARBA" id="ARBA00004651"/>
    </source>
</evidence>
<dbReference type="PRINTS" id="PR01806">
    <property type="entry name" value="VIRFACTRMVIN"/>
</dbReference>
<dbReference type="RefSeq" id="WP_118924310.1">
    <property type="nucleotide sequence ID" value="NZ_QWEG01000020.1"/>
</dbReference>
<keyword evidence="4" id="KW-0133">Cell shape</keyword>
<evidence type="ECO:0000256" key="5">
    <source>
        <dbReference type="ARBA" id="ARBA00022984"/>
    </source>
</evidence>
<feature type="transmembrane region" description="Helical" evidence="8">
    <location>
        <begin position="32"/>
        <end position="53"/>
    </location>
</feature>
<evidence type="ECO:0000313" key="9">
    <source>
        <dbReference type="EMBL" id="RHW32105.1"/>
    </source>
</evidence>
<sequence length="449" mass="50036">MSLFGGFTIKKRSLIILKNLRYKLNGFNKGSFIRNVFTVASGTAIAQLIGILFSPLITRIYGPEAFGILGVFASLTSIIGPVVALTYPMAIVLPRDDTEAKTLAAFSVYIGVSTSVLVSILLGLFGRDLLSLLNMDVLFPYLIIIPFYLLLSTFLQVTEQWIIRKKLFSIKAKVTIYHALILNIAKVGMGFYYPVATVLIVLTTVGQMLNTVLLSMNIKKELRNENKIKKKLPFRSLAKSYKDFPIYRAPEMLVNGVTQSLPMLMLTTFFGPASAGFYVIGNRLLSMPAQIIGKAVGDVFYPRIAEAVNNKEKASKLVLKATKLLALVGLIPFGFIILFGPAVFSFTFGTSWEIAGEYARWMALWTYFMFLNNPSVRVIPVISEQRFFLLFTNVSLVIRFGLLIVGAYFFNSDIMAIALFSISGAILNIILIFKVILKCKRFDKINLSF</sequence>
<dbReference type="EMBL" id="QWEG01000020">
    <property type="protein sequence ID" value="RHW32105.1"/>
    <property type="molecule type" value="Genomic_DNA"/>
</dbReference>
<feature type="transmembrane region" description="Helical" evidence="8">
    <location>
        <begin position="191"/>
        <end position="214"/>
    </location>
</feature>
<dbReference type="InterPro" id="IPR050833">
    <property type="entry name" value="Poly_Biosynth_Transport"/>
</dbReference>
<proteinExistence type="predicted"/>
<feature type="transmembrane region" description="Helical" evidence="8">
    <location>
        <begin position="137"/>
        <end position="155"/>
    </location>
</feature>
<dbReference type="OrthoDB" id="109075at2"/>
<feature type="transmembrane region" description="Helical" evidence="8">
    <location>
        <begin position="387"/>
        <end position="410"/>
    </location>
</feature>
<name>A0A417YGU8_9BACI</name>
<feature type="transmembrane region" description="Helical" evidence="8">
    <location>
        <begin position="65"/>
        <end position="91"/>
    </location>
</feature>
<dbReference type="Proteomes" id="UP000284416">
    <property type="component" value="Unassembled WGS sequence"/>
</dbReference>
<keyword evidence="6 8" id="KW-1133">Transmembrane helix</keyword>
<evidence type="ECO:0000313" key="10">
    <source>
        <dbReference type="Proteomes" id="UP000284416"/>
    </source>
</evidence>
<feature type="transmembrane region" description="Helical" evidence="8">
    <location>
        <begin position="358"/>
        <end position="375"/>
    </location>
</feature>
<dbReference type="Pfam" id="PF13440">
    <property type="entry name" value="Polysacc_synt_3"/>
    <property type="match status" value="1"/>
</dbReference>
<evidence type="ECO:0000256" key="7">
    <source>
        <dbReference type="ARBA" id="ARBA00023136"/>
    </source>
</evidence>
<evidence type="ECO:0000256" key="8">
    <source>
        <dbReference type="SAM" id="Phobius"/>
    </source>
</evidence>
<dbReference type="PANTHER" id="PTHR30250:SF28">
    <property type="entry name" value="POLYSACCHARIDE BIOSYNTHESIS PROTEIN"/>
    <property type="match status" value="1"/>
</dbReference>
<comment type="subcellular location">
    <subcellularLocation>
        <location evidence="1">Cell membrane</location>
        <topology evidence="1">Multi-pass membrane protein</topology>
    </subcellularLocation>
</comment>
<keyword evidence="10" id="KW-1185">Reference proteome</keyword>
<feature type="transmembrane region" description="Helical" evidence="8">
    <location>
        <begin position="416"/>
        <end position="437"/>
    </location>
</feature>
<protein>
    <submittedName>
        <fullName evidence="9">Lipopolysaccharide biosynthesis protein</fullName>
    </submittedName>
</protein>
<dbReference type="PANTHER" id="PTHR30250">
    <property type="entry name" value="PST FAMILY PREDICTED COLANIC ACID TRANSPORTER"/>
    <property type="match status" value="1"/>
</dbReference>
<evidence type="ECO:0000256" key="6">
    <source>
        <dbReference type="ARBA" id="ARBA00022989"/>
    </source>
</evidence>
<reference evidence="9 10" key="1">
    <citation type="journal article" date="2017" name="Int. J. Syst. Evol. Microbiol.">
        <title>Bacillus notoginsengisoli sp. nov., a novel bacterium isolated from the rhizosphere of Panax notoginseng.</title>
        <authorList>
            <person name="Zhang M.Y."/>
            <person name="Cheng J."/>
            <person name="Cai Y."/>
            <person name="Zhang T.Y."/>
            <person name="Wu Y.Y."/>
            <person name="Manikprabhu D."/>
            <person name="Li W.J."/>
            <person name="Zhang Y.X."/>
        </authorList>
    </citation>
    <scope>NUCLEOTIDE SEQUENCE [LARGE SCALE GENOMIC DNA]</scope>
    <source>
        <strain evidence="9 10">JCM 30743</strain>
    </source>
</reference>
<keyword evidence="3 8" id="KW-0812">Transmembrane</keyword>
<dbReference type="GO" id="GO:0008360">
    <property type="term" value="P:regulation of cell shape"/>
    <property type="evidence" value="ECO:0007669"/>
    <property type="project" value="UniProtKB-KW"/>
</dbReference>
<dbReference type="AlphaFoldDB" id="A0A417YGU8"/>
<evidence type="ECO:0000256" key="3">
    <source>
        <dbReference type="ARBA" id="ARBA00022692"/>
    </source>
</evidence>
<evidence type="ECO:0000256" key="4">
    <source>
        <dbReference type="ARBA" id="ARBA00022960"/>
    </source>
</evidence>
<organism evidence="9 10">
    <name type="scientific">Neobacillus notoginsengisoli</name>
    <dbReference type="NCBI Taxonomy" id="1578198"/>
    <lineage>
        <taxon>Bacteria</taxon>
        <taxon>Bacillati</taxon>
        <taxon>Bacillota</taxon>
        <taxon>Bacilli</taxon>
        <taxon>Bacillales</taxon>
        <taxon>Bacillaceae</taxon>
        <taxon>Neobacillus</taxon>
    </lineage>
</organism>
<keyword evidence="2" id="KW-1003">Cell membrane</keyword>
<keyword evidence="5" id="KW-0573">Peptidoglycan synthesis</keyword>